<keyword evidence="3" id="KW-0813">Transport</keyword>
<feature type="compositionally biased region" description="Polar residues" evidence="7">
    <location>
        <begin position="1"/>
        <end position="13"/>
    </location>
</feature>
<feature type="compositionally biased region" description="Basic and acidic residues" evidence="7">
    <location>
        <begin position="19"/>
        <end position="31"/>
    </location>
</feature>
<feature type="compositionally biased region" description="Basic and acidic residues" evidence="7">
    <location>
        <begin position="162"/>
        <end position="173"/>
    </location>
</feature>
<protein>
    <recommendedName>
        <fullName evidence="10">Alb1-domain-containing protein</fullName>
    </recommendedName>
</protein>
<dbReference type="PANTHER" id="PTHR28280:SF1">
    <property type="entry name" value="SHUTTLING PRE-60S FACTOR ECM1"/>
    <property type="match status" value="1"/>
</dbReference>
<evidence type="ECO:0008006" key="10">
    <source>
        <dbReference type="Google" id="ProtNLM"/>
    </source>
</evidence>
<feature type="region of interest" description="Disordered" evidence="7">
    <location>
        <begin position="127"/>
        <end position="173"/>
    </location>
</feature>
<keyword evidence="5" id="KW-0690">Ribosome biogenesis</keyword>
<evidence type="ECO:0000256" key="2">
    <source>
        <dbReference type="ARBA" id="ARBA00004496"/>
    </source>
</evidence>
<keyword evidence="6" id="KW-0539">Nucleus</keyword>
<name>A0AAF0IKW2_9EURO</name>
<dbReference type="EMBL" id="CP120630">
    <property type="protein sequence ID" value="WEW61018.1"/>
    <property type="molecule type" value="Genomic_DNA"/>
</dbReference>
<organism evidence="8 9">
    <name type="scientific">Emydomyces testavorans</name>
    <dbReference type="NCBI Taxonomy" id="2070801"/>
    <lineage>
        <taxon>Eukaryota</taxon>
        <taxon>Fungi</taxon>
        <taxon>Dikarya</taxon>
        <taxon>Ascomycota</taxon>
        <taxon>Pezizomycotina</taxon>
        <taxon>Eurotiomycetes</taxon>
        <taxon>Eurotiomycetidae</taxon>
        <taxon>Onygenales</taxon>
        <taxon>Nannizziopsiaceae</taxon>
        <taxon>Emydomyces</taxon>
    </lineage>
</organism>
<evidence type="ECO:0000256" key="6">
    <source>
        <dbReference type="ARBA" id="ARBA00023242"/>
    </source>
</evidence>
<keyword evidence="4" id="KW-0963">Cytoplasm</keyword>
<dbReference type="PANTHER" id="PTHR28280">
    <property type="entry name" value="SHUTTLING PRE-60S FACTOR ECM1"/>
    <property type="match status" value="1"/>
</dbReference>
<keyword evidence="9" id="KW-1185">Reference proteome</keyword>
<evidence type="ECO:0000256" key="5">
    <source>
        <dbReference type="ARBA" id="ARBA00022517"/>
    </source>
</evidence>
<dbReference type="GO" id="GO:0000055">
    <property type="term" value="P:ribosomal large subunit export from nucleus"/>
    <property type="evidence" value="ECO:0007669"/>
    <property type="project" value="TreeGrafter"/>
</dbReference>
<evidence type="ECO:0000313" key="9">
    <source>
        <dbReference type="Proteomes" id="UP001219355"/>
    </source>
</evidence>
<gene>
    <name evidence="8" type="ORF">PRK78_006507</name>
</gene>
<comment type="subcellular location">
    <subcellularLocation>
        <location evidence="2">Cytoplasm</location>
    </subcellularLocation>
    <subcellularLocation>
        <location evidence="1">Nucleus</location>
    </subcellularLocation>
</comment>
<dbReference type="AlphaFoldDB" id="A0AAF0IKW2"/>
<reference evidence="8" key="1">
    <citation type="submission" date="2023-03" db="EMBL/GenBank/DDBJ databases">
        <title>Emydomyces testavorans Genome Sequence.</title>
        <authorList>
            <person name="Hoyer L."/>
        </authorList>
    </citation>
    <scope>NUCLEOTIDE SEQUENCE</scope>
    <source>
        <strain evidence="8">16-2883</strain>
    </source>
</reference>
<dbReference type="Proteomes" id="UP001219355">
    <property type="component" value="Chromosome 4"/>
</dbReference>
<evidence type="ECO:0000256" key="1">
    <source>
        <dbReference type="ARBA" id="ARBA00004123"/>
    </source>
</evidence>
<dbReference type="GO" id="GO:0030687">
    <property type="term" value="C:preribosome, large subunit precursor"/>
    <property type="evidence" value="ECO:0007669"/>
    <property type="project" value="TreeGrafter"/>
</dbReference>
<feature type="compositionally biased region" description="Basic residues" evidence="7">
    <location>
        <begin position="59"/>
        <end position="71"/>
    </location>
</feature>
<dbReference type="GO" id="GO:0005730">
    <property type="term" value="C:nucleolus"/>
    <property type="evidence" value="ECO:0007669"/>
    <property type="project" value="TreeGrafter"/>
</dbReference>
<feature type="region of interest" description="Disordered" evidence="7">
    <location>
        <begin position="1"/>
        <end position="76"/>
    </location>
</feature>
<feature type="compositionally biased region" description="Basic and acidic residues" evidence="7">
    <location>
        <begin position="134"/>
        <end position="144"/>
    </location>
</feature>
<dbReference type="InterPro" id="IPR053278">
    <property type="entry name" value="Pre-60S_factor_ECM1"/>
</dbReference>
<dbReference type="InterPro" id="IPR022784">
    <property type="entry name" value="Ribosome_bgen_Alb1"/>
</dbReference>
<evidence type="ECO:0000256" key="4">
    <source>
        <dbReference type="ARBA" id="ARBA00022490"/>
    </source>
</evidence>
<accession>A0AAF0IKW2</accession>
<evidence type="ECO:0000313" key="8">
    <source>
        <dbReference type="EMBL" id="WEW61018.1"/>
    </source>
</evidence>
<dbReference type="Pfam" id="PF09135">
    <property type="entry name" value="Alb1"/>
    <property type="match status" value="1"/>
</dbReference>
<evidence type="ECO:0000256" key="3">
    <source>
        <dbReference type="ARBA" id="ARBA00022448"/>
    </source>
</evidence>
<feature type="compositionally biased region" description="Polar residues" evidence="7">
    <location>
        <begin position="44"/>
        <end position="58"/>
    </location>
</feature>
<sequence length="173" mass="19336">MKTPKLKSNTARSVRSRAGRREASPGLDVDKSITSLPRAERTSTSKPFILSVQHSSAVSKKKQKRPTRAQRLRQEKGLERAEVVMDKTEKKVAKSIQRGKLTKARKATWDDLNNKRRTNAYKILQDQAVESMDTSEKGQLEEPKTVGSSAPSVLPALPAQNDKFEHELDGEIT</sequence>
<dbReference type="GO" id="GO:0005737">
    <property type="term" value="C:cytoplasm"/>
    <property type="evidence" value="ECO:0007669"/>
    <property type="project" value="UniProtKB-SubCell"/>
</dbReference>
<evidence type="ECO:0000256" key="7">
    <source>
        <dbReference type="SAM" id="MobiDB-lite"/>
    </source>
</evidence>
<proteinExistence type="predicted"/>